<accession>A0A0B8NNW0</accession>
<dbReference type="Gene3D" id="3.40.190.10">
    <property type="entry name" value="Periplasmic binding protein-like II"/>
    <property type="match status" value="1"/>
</dbReference>
<dbReference type="AlphaFoldDB" id="A0A0B8NNW0"/>
<evidence type="ECO:0000313" key="2">
    <source>
        <dbReference type="EMBL" id="GAM55696.1"/>
    </source>
</evidence>
<dbReference type="InterPro" id="IPR001638">
    <property type="entry name" value="Solute-binding_3/MltF_N"/>
</dbReference>
<evidence type="ECO:0000313" key="3">
    <source>
        <dbReference type="Proteomes" id="UP000031671"/>
    </source>
</evidence>
<dbReference type="EMBL" id="BBRZ01000017">
    <property type="protein sequence ID" value="GAM55696.1"/>
    <property type="molecule type" value="Genomic_DNA"/>
</dbReference>
<reference evidence="2 3" key="1">
    <citation type="submission" date="2015-01" db="EMBL/GenBank/DDBJ databases">
        <title>Vibrio sp. C1 JCM 19231 whole genome shotgun sequence.</title>
        <authorList>
            <person name="Sawabe T."/>
            <person name="Meirelles P."/>
            <person name="Feng G."/>
            <person name="Sayaka M."/>
            <person name="Hattori M."/>
            <person name="Ohkuma M."/>
        </authorList>
    </citation>
    <scope>NUCLEOTIDE SEQUENCE [LARGE SCALE GENOMIC DNA]</scope>
    <source>
        <strain evidence="3">JCM 19231</strain>
    </source>
</reference>
<sequence>MALFLSVKPAFSRDLQQVKEAGVLRHIGIPYANFVSYINKDGLYSAQGLDVELMQGFAQYIGVDYQFVPSTWSTAFGQLTGREASSKTMKFNTAMP</sequence>
<protein>
    <submittedName>
        <fullName evidence="2">Extracellular solute binding protein scrB</fullName>
    </submittedName>
</protein>
<dbReference type="SUPFAM" id="SSF53850">
    <property type="entry name" value="Periplasmic binding protein-like II"/>
    <property type="match status" value="1"/>
</dbReference>
<comment type="caution">
    <text evidence="2">The sequence shown here is derived from an EMBL/GenBank/DDBJ whole genome shotgun (WGS) entry which is preliminary data.</text>
</comment>
<feature type="domain" description="Solute-binding protein family 3/N-terminal" evidence="1">
    <location>
        <begin position="36"/>
        <end position="81"/>
    </location>
</feature>
<dbReference type="Proteomes" id="UP000031671">
    <property type="component" value="Unassembled WGS sequence"/>
</dbReference>
<organism evidence="2 3">
    <name type="scientific">Vibrio ishigakensis</name>
    <dbReference type="NCBI Taxonomy" id="1481914"/>
    <lineage>
        <taxon>Bacteria</taxon>
        <taxon>Pseudomonadati</taxon>
        <taxon>Pseudomonadota</taxon>
        <taxon>Gammaproteobacteria</taxon>
        <taxon>Vibrionales</taxon>
        <taxon>Vibrionaceae</taxon>
        <taxon>Vibrio</taxon>
    </lineage>
</organism>
<reference evidence="2 3" key="2">
    <citation type="submission" date="2015-01" db="EMBL/GenBank/DDBJ databases">
        <authorList>
            <consortium name="NBRP consortium"/>
            <person name="Sawabe T."/>
            <person name="Meirelles P."/>
            <person name="Feng G."/>
            <person name="Sayaka M."/>
            <person name="Hattori M."/>
            <person name="Ohkuma M."/>
        </authorList>
    </citation>
    <scope>NUCLEOTIDE SEQUENCE [LARGE SCALE GENOMIC DNA]</scope>
    <source>
        <strain evidence="3">JCM 19231</strain>
    </source>
</reference>
<proteinExistence type="predicted"/>
<gene>
    <name evidence="2" type="ORF">JCM19231_760</name>
</gene>
<evidence type="ECO:0000259" key="1">
    <source>
        <dbReference type="Pfam" id="PF00497"/>
    </source>
</evidence>
<name>A0A0B8NNW0_9VIBR</name>
<keyword evidence="3" id="KW-1185">Reference proteome</keyword>
<dbReference type="Pfam" id="PF00497">
    <property type="entry name" value="SBP_bac_3"/>
    <property type="match status" value="1"/>
</dbReference>